<dbReference type="RefSeq" id="WP_194032164.1">
    <property type="nucleotide sequence ID" value="NZ_JADEWZ010000077.1"/>
</dbReference>
<evidence type="ECO:0000313" key="1">
    <source>
        <dbReference type="EMBL" id="MBE9119070.1"/>
    </source>
</evidence>
<organism evidence="1 2">
    <name type="scientific">Lusitaniella coriacea LEGE 07157</name>
    <dbReference type="NCBI Taxonomy" id="945747"/>
    <lineage>
        <taxon>Bacteria</taxon>
        <taxon>Bacillati</taxon>
        <taxon>Cyanobacteriota</taxon>
        <taxon>Cyanophyceae</taxon>
        <taxon>Spirulinales</taxon>
        <taxon>Lusitaniellaceae</taxon>
        <taxon>Lusitaniella</taxon>
    </lineage>
</organism>
<protein>
    <submittedName>
        <fullName evidence="1">Uncharacterized protein</fullName>
    </submittedName>
</protein>
<proteinExistence type="predicted"/>
<dbReference type="Proteomes" id="UP000654482">
    <property type="component" value="Unassembled WGS sequence"/>
</dbReference>
<sequence length="241" mass="27140">MPDHSDKIILSGREADLKATITQLLALHQLLEGKDLGQFVGEPLRSEVHNKSGIEPLHLTIFFSPEQDKMPSHGVRPHYKIPFIDRSVIGWETVKLVCGGANGFVWGRFKSTVFLEHNNIRRRMTVHGGSAKEAEKRVLALATLSEGTPVSLHTGEEVKAGLKVAGGLLYKETTRVYPYYFVLINPQRIAKKVYKEKGKGRAHLTGNLYTHRKVKIWLWTEQEPPGTKERLAEALRTVDDD</sequence>
<name>A0A8J7JFW8_9CYAN</name>
<evidence type="ECO:0000313" key="2">
    <source>
        <dbReference type="Proteomes" id="UP000654482"/>
    </source>
</evidence>
<keyword evidence="2" id="KW-1185">Reference proteome</keyword>
<dbReference type="EMBL" id="JADEWZ010000077">
    <property type="protein sequence ID" value="MBE9119070.1"/>
    <property type="molecule type" value="Genomic_DNA"/>
</dbReference>
<reference evidence="1" key="1">
    <citation type="submission" date="2020-10" db="EMBL/GenBank/DDBJ databases">
        <authorList>
            <person name="Castelo-Branco R."/>
            <person name="Eusebio N."/>
            <person name="Adriana R."/>
            <person name="Vieira A."/>
            <person name="Brugerolle De Fraissinette N."/>
            <person name="Rezende De Castro R."/>
            <person name="Schneider M.P."/>
            <person name="Vasconcelos V."/>
            <person name="Leao P.N."/>
        </authorList>
    </citation>
    <scope>NUCLEOTIDE SEQUENCE</scope>
    <source>
        <strain evidence="1">LEGE 07157</strain>
    </source>
</reference>
<dbReference type="AlphaFoldDB" id="A0A8J7JFW8"/>
<gene>
    <name evidence="1" type="ORF">IQ249_24750</name>
</gene>
<comment type="caution">
    <text evidence="1">The sequence shown here is derived from an EMBL/GenBank/DDBJ whole genome shotgun (WGS) entry which is preliminary data.</text>
</comment>
<accession>A0A8J7JFW8</accession>